<keyword evidence="2" id="KW-1185">Reference proteome</keyword>
<dbReference type="EMBL" id="QVNQ01000003">
    <property type="protein sequence ID" value="RFS85510.1"/>
    <property type="molecule type" value="Genomic_DNA"/>
</dbReference>
<dbReference type="InterPro" id="IPR046175">
    <property type="entry name" value="DUF6177"/>
</dbReference>
<accession>A0A372GJG6</accession>
<sequence length="288" mass="30178">MIDVMAERVGVVMQNRPVVALSSWTAEAIRVCAEAGKGLQVVTPAHSRLTLPLRLALTGPECRWVVTDPAGGYYDGFNGASLAWDGGAFSPDGGTAEAFKEAGADGTQIVVDATVRHTAYDTLSVGVVAQVMCEELGGAPPEGWGTSEPAGIAWDVERLTELCRDRAPQPTWLVFVGEGVVGTMTVRRTTSGVQETVTAGVGREVDVRGLVERLDAGFSLVSVVAQKVPGRADLTVEPRWSGPPVPVGMAVGPEAQAEAGMPVTGRADWVELSAGPEGWAEFARILRG</sequence>
<proteinExistence type="predicted"/>
<dbReference type="Pfam" id="PF19674">
    <property type="entry name" value="DUF6177"/>
    <property type="match status" value="1"/>
</dbReference>
<evidence type="ECO:0000313" key="1">
    <source>
        <dbReference type="EMBL" id="RFS85510.1"/>
    </source>
</evidence>
<comment type="caution">
    <text evidence="1">The sequence shown here is derived from an EMBL/GenBank/DDBJ whole genome shotgun (WGS) entry which is preliminary data.</text>
</comment>
<organism evidence="1 2">
    <name type="scientific">Actinomadura spongiicola</name>
    <dbReference type="NCBI Taxonomy" id="2303421"/>
    <lineage>
        <taxon>Bacteria</taxon>
        <taxon>Bacillati</taxon>
        <taxon>Actinomycetota</taxon>
        <taxon>Actinomycetes</taxon>
        <taxon>Streptosporangiales</taxon>
        <taxon>Thermomonosporaceae</taxon>
        <taxon>Actinomadura</taxon>
    </lineage>
</organism>
<evidence type="ECO:0000313" key="2">
    <source>
        <dbReference type="Proteomes" id="UP000262882"/>
    </source>
</evidence>
<dbReference type="AlphaFoldDB" id="A0A372GJG6"/>
<name>A0A372GJG6_9ACTN</name>
<gene>
    <name evidence="1" type="ORF">D0T12_10790</name>
</gene>
<protein>
    <submittedName>
        <fullName evidence="1">Uncharacterized protein</fullName>
    </submittedName>
</protein>
<dbReference type="OrthoDB" id="5103427at2"/>
<dbReference type="Proteomes" id="UP000262882">
    <property type="component" value="Unassembled WGS sequence"/>
</dbReference>
<reference evidence="1 2" key="1">
    <citation type="submission" date="2018-08" db="EMBL/GenBank/DDBJ databases">
        <title>Actinomadura spongicola sp. nov., isolated from marine sponge Leucetta chagosensis.</title>
        <authorList>
            <person name="Li L."/>
            <person name="Lin H.W."/>
        </authorList>
    </citation>
    <scope>NUCLEOTIDE SEQUENCE [LARGE SCALE GENOMIC DNA]</scope>
    <source>
        <strain evidence="1 2">LHW52907</strain>
    </source>
</reference>
<dbReference type="RefSeq" id="WP_117399366.1">
    <property type="nucleotide sequence ID" value="NZ_QVNQ01000003.1"/>
</dbReference>